<dbReference type="RefSeq" id="WP_189419398.1">
    <property type="nucleotide sequence ID" value="NZ_BMYZ01000002.1"/>
</dbReference>
<feature type="domain" description="DUF1330" evidence="2">
    <location>
        <begin position="146"/>
        <end position="232"/>
    </location>
</feature>
<accession>A0ABQ3B6B0</accession>
<evidence type="ECO:0000313" key="4">
    <source>
        <dbReference type="Proteomes" id="UP000619761"/>
    </source>
</evidence>
<keyword evidence="1" id="KW-0732">Signal</keyword>
<name>A0ABQ3B6B0_9GAMM</name>
<keyword evidence="4" id="KW-1185">Reference proteome</keyword>
<dbReference type="SUPFAM" id="SSF54909">
    <property type="entry name" value="Dimeric alpha+beta barrel"/>
    <property type="match status" value="1"/>
</dbReference>
<dbReference type="Gene3D" id="3.30.70.100">
    <property type="match status" value="1"/>
</dbReference>
<feature type="chain" id="PRO_5047321263" description="DUF1330 domain-containing protein" evidence="1">
    <location>
        <begin position="31"/>
        <end position="244"/>
    </location>
</feature>
<comment type="caution">
    <text evidence="3">The sequence shown here is derived from an EMBL/GenBank/DDBJ whole genome shotgun (WGS) entry which is preliminary data.</text>
</comment>
<evidence type="ECO:0000313" key="3">
    <source>
        <dbReference type="EMBL" id="GGY80340.1"/>
    </source>
</evidence>
<evidence type="ECO:0000256" key="1">
    <source>
        <dbReference type="SAM" id="SignalP"/>
    </source>
</evidence>
<dbReference type="InterPro" id="IPR011008">
    <property type="entry name" value="Dimeric_a/b-barrel"/>
</dbReference>
<proteinExistence type="predicted"/>
<dbReference type="EMBL" id="BMYZ01000002">
    <property type="protein sequence ID" value="GGY80340.1"/>
    <property type="molecule type" value="Genomic_DNA"/>
</dbReference>
<evidence type="ECO:0000259" key="2">
    <source>
        <dbReference type="Pfam" id="PF07045"/>
    </source>
</evidence>
<feature type="signal peptide" evidence="1">
    <location>
        <begin position="1"/>
        <end position="30"/>
    </location>
</feature>
<dbReference type="Pfam" id="PF07045">
    <property type="entry name" value="DUF1330"/>
    <property type="match status" value="1"/>
</dbReference>
<dbReference type="InterPro" id="IPR010753">
    <property type="entry name" value="DUF1330"/>
</dbReference>
<organism evidence="3 4">
    <name type="scientific">Cellvibrio zantedeschiae</name>
    <dbReference type="NCBI Taxonomy" id="1237077"/>
    <lineage>
        <taxon>Bacteria</taxon>
        <taxon>Pseudomonadati</taxon>
        <taxon>Pseudomonadota</taxon>
        <taxon>Gammaproteobacteria</taxon>
        <taxon>Cellvibrionales</taxon>
        <taxon>Cellvibrionaceae</taxon>
        <taxon>Cellvibrio</taxon>
    </lineage>
</organism>
<protein>
    <recommendedName>
        <fullName evidence="2">DUF1330 domain-containing protein</fullName>
    </recommendedName>
</protein>
<reference evidence="4" key="1">
    <citation type="journal article" date="2019" name="Int. J. Syst. Evol. Microbiol.">
        <title>The Global Catalogue of Microorganisms (GCM) 10K type strain sequencing project: providing services to taxonomists for standard genome sequencing and annotation.</title>
        <authorList>
            <consortium name="The Broad Institute Genomics Platform"/>
            <consortium name="The Broad Institute Genome Sequencing Center for Infectious Disease"/>
            <person name="Wu L."/>
            <person name="Ma J."/>
        </authorList>
    </citation>
    <scope>NUCLEOTIDE SEQUENCE [LARGE SCALE GENOMIC DNA]</scope>
    <source>
        <strain evidence="4">KCTC 32239</strain>
    </source>
</reference>
<sequence>MYTFLTIVPVSKLACALSISLALISIPSFAHDLKAGERLTFVLSENKPGGEEVAKTYFSKAFPLAQEAGMREITTFKVLKTVLGDGKPEGSGLYLWPNKEAANKTRNNPDYLKNFKPLRPQAWNQLQAVDMEITKPMTINLDKTKTYTAGLIWIKDKAAYERYFEGAKAARERLGSKTILKLPGVRYDKLTEGEITPPDLVVIQEWPTAKDAEAYSQTPEFQSQLANYQQGVSKLELFQLGFWN</sequence>
<dbReference type="Proteomes" id="UP000619761">
    <property type="component" value="Unassembled WGS sequence"/>
</dbReference>
<gene>
    <name evidence="3" type="ORF">GCM10011613_26710</name>
</gene>